<evidence type="ECO:0000313" key="4">
    <source>
        <dbReference type="Proteomes" id="UP000008701"/>
    </source>
</evidence>
<proteinExistence type="predicted"/>
<protein>
    <submittedName>
        <fullName evidence="3">Uncharacterized protein</fullName>
    </submittedName>
</protein>
<evidence type="ECO:0000256" key="1">
    <source>
        <dbReference type="SAM" id="MobiDB-lite"/>
    </source>
</evidence>
<gene>
    <name evidence="3" type="ordered locus">Cpha266_1921</name>
</gene>
<dbReference type="HOGENOM" id="CLU_2068914_0_0_10"/>
<keyword evidence="2" id="KW-0472">Membrane</keyword>
<name>A1BHR0_CHLPD</name>
<feature type="transmembrane region" description="Helical" evidence="2">
    <location>
        <begin position="42"/>
        <end position="70"/>
    </location>
</feature>
<evidence type="ECO:0000256" key="2">
    <source>
        <dbReference type="SAM" id="Phobius"/>
    </source>
</evidence>
<sequence length="118" mass="12424">MKLFLHRHPDHAGKIGSAFCPTTSGKATPEPLKPNLFHSSPAVAFGALALGALAAGAFAIGVLSIGKLVLGKVFVGSARIKKLSVDELIIGRSNTALFSESESEETDETDRNKHKQSL</sequence>
<organism evidence="3 4">
    <name type="scientific">Chlorobium phaeobacteroides (strain DSM 266 / SMG 266 / 2430)</name>
    <dbReference type="NCBI Taxonomy" id="290317"/>
    <lineage>
        <taxon>Bacteria</taxon>
        <taxon>Pseudomonadati</taxon>
        <taxon>Chlorobiota</taxon>
        <taxon>Chlorobiia</taxon>
        <taxon>Chlorobiales</taxon>
        <taxon>Chlorobiaceae</taxon>
        <taxon>Chlorobium/Pelodictyon group</taxon>
        <taxon>Chlorobium</taxon>
    </lineage>
</organism>
<keyword evidence="4" id="KW-1185">Reference proteome</keyword>
<feature type="region of interest" description="Disordered" evidence="1">
    <location>
        <begin position="98"/>
        <end position="118"/>
    </location>
</feature>
<dbReference type="STRING" id="290317.Cpha266_1921"/>
<accession>A1BHR0</accession>
<evidence type="ECO:0000313" key="3">
    <source>
        <dbReference type="EMBL" id="ABL65937.1"/>
    </source>
</evidence>
<dbReference type="AlphaFoldDB" id="A1BHR0"/>
<dbReference type="KEGG" id="cph:Cpha266_1921"/>
<dbReference type="RefSeq" id="WP_011745744.1">
    <property type="nucleotide sequence ID" value="NC_008639.1"/>
</dbReference>
<reference evidence="3 4" key="1">
    <citation type="submission" date="2006-12" db="EMBL/GenBank/DDBJ databases">
        <title>Complete sequence of Chlorobium phaeobacteroides DSM 266.</title>
        <authorList>
            <consortium name="US DOE Joint Genome Institute"/>
            <person name="Copeland A."/>
            <person name="Lucas S."/>
            <person name="Lapidus A."/>
            <person name="Barry K."/>
            <person name="Detter J.C."/>
            <person name="Glavina del Rio T."/>
            <person name="Hammon N."/>
            <person name="Israni S."/>
            <person name="Pitluck S."/>
            <person name="Goltsman E."/>
            <person name="Schmutz J."/>
            <person name="Larimer F."/>
            <person name="Land M."/>
            <person name="Hauser L."/>
            <person name="Mikhailova N."/>
            <person name="Li T."/>
            <person name="Overmann J."/>
            <person name="Bryant D.A."/>
            <person name="Richardson P."/>
        </authorList>
    </citation>
    <scope>NUCLEOTIDE SEQUENCE [LARGE SCALE GENOMIC DNA]</scope>
    <source>
        <strain evidence="3 4">DSM 266</strain>
    </source>
</reference>
<dbReference type="EMBL" id="CP000492">
    <property type="protein sequence ID" value="ABL65937.1"/>
    <property type="molecule type" value="Genomic_DNA"/>
</dbReference>
<dbReference type="eggNOG" id="ENOG50303H3">
    <property type="taxonomic scope" value="Bacteria"/>
</dbReference>
<keyword evidence="2" id="KW-1133">Transmembrane helix</keyword>
<dbReference type="Proteomes" id="UP000008701">
    <property type="component" value="Chromosome"/>
</dbReference>
<keyword evidence="2" id="KW-0812">Transmembrane</keyword>